<dbReference type="Proteomes" id="UP001548189">
    <property type="component" value="Unassembled WGS sequence"/>
</dbReference>
<accession>A0ABV2BZJ6</accession>
<organism evidence="1 2">
    <name type="scientific">Aliikangiella maris</name>
    <dbReference type="NCBI Taxonomy" id="3162458"/>
    <lineage>
        <taxon>Bacteria</taxon>
        <taxon>Pseudomonadati</taxon>
        <taxon>Pseudomonadota</taxon>
        <taxon>Gammaproteobacteria</taxon>
        <taxon>Oceanospirillales</taxon>
        <taxon>Pleioneaceae</taxon>
        <taxon>Aliikangiella</taxon>
    </lineage>
</organism>
<gene>
    <name evidence="1" type="ORF">ABVT43_19510</name>
</gene>
<evidence type="ECO:0000313" key="2">
    <source>
        <dbReference type="Proteomes" id="UP001548189"/>
    </source>
</evidence>
<protein>
    <submittedName>
        <fullName evidence="1">Uncharacterized protein</fullName>
    </submittedName>
</protein>
<proteinExistence type="predicted"/>
<name>A0ABV2BZJ6_9GAMM</name>
<keyword evidence="2" id="KW-1185">Reference proteome</keyword>
<reference evidence="1 2" key="1">
    <citation type="submission" date="2024-06" db="EMBL/GenBank/DDBJ databases">
        <authorList>
            <person name="Li F."/>
        </authorList>
    </citation>
    <scope>NUCLEOTIDE SEQUENCE [LARGE SCALE GENOMIC DNA]</scope>
    <source>
        <strain evidence="1 2">GXAS 311</strain>
    </source>
</reference>
<sequence>MVDNFKASTSKNGTVKYSYLEPDDGHGLFARIEKDGTLAFDIKAQGNASELGSGKDMF</sequence>
<dbReference type="EMBL" id="JBEVCJ010000047">
    <property type="protein sequence ID" value="MET1257335.1"/>
    <property type="molecule type" value="Genomic_DNA"/>
</dbReference>
<evidence type="ECO:0000313" key="1">
    <source>
        <dbReference type="EMBL" id="MET1257335.1"/>
    </source>
</evidence>
<comment type="caution">
    <text evidence="1">The sequence shown here is derived from an EMBL/GenBank/DDBJ whole genome shotgun (WGS) entry which is preliminary data.</text>
</comment>